<evidence type="ECO:0000313" key="6">
    <source>
        <dbReference type="Proteomes" id="UP001568358"/>
    </source>
</evidence>
<dbReference type="Proteomes" id="UP000184001">
    <property type="component" value="Unassembled WGS sequence"/>
</dbReference>
<protein>
    <submittedName>
        <fullName evidence="4">Uncharacterized protein</fullName>
    </submittedName>
</protein>
<comment type="caution">
    <text evidence="4">The sequence shown here is derived from an EMBL/GenBank/DDBJ whole genome shotgun (WGS) entry which is preliminary data.</text>
</comment>
<name>A0A8G2C9V0_9BACT</name>
<dbReference type="Proteomes" id="UP001568358">
    <property type="component" value="Unassembled WGS sequence"/>
</dbReference>
<dbReference type="EMBL" id="JBFSOO010000006">
    <property type="protein sequence ID" value="MEZ6853689.1"/>
    <property type="molecule type" value="Genomic_DNA"/>
</dbReference>
<reference evidence="3 6" key="2">
    <citation type="submission" date="2024-07" db="EMBL/GenBank/DDBJ databases">
        <title>Active virus-host system and metabolic interactions in a Lokiarchaeon culture.</title>
        <authorList>
            <person name="Ponce Toledo R.I."/>
            <person name="Rodrigues Oliveira T."/>
            <person name="Schleper C."/>
        </authorList>
    </citation>
    <scope>NUCLEOTIDE SEQUENCE [LARGE SCALE GENOMIC DNA]</scope>
    <source>
        <strain evidence="3 6">B35</strain>
    </source>
</reference>
<gene>
    <name evidence="3" type="ORF">AB2Z07_09125</name>
    <name evidence="4" type="ORF">SAMN05660830_01814</name>
</gene>
<evidence type="ECO:0000313" key="5">
    <source>
        <dbReference type="Proteomes" id="UP000184001"/>
    </source>
</evidence>
<proteinExistence type="predicted"/>
<dbReference type="RefSeq" id="WP_019999886.1">
    <property type="nucleotide sequence ID" value="NZ_CP192217.1"/>
</dbReference>
<sequence>MDLLVLGFCGLIFVCLAAGCNFFATAKINDKINALRQDRRSLHREVSELQAALISKREEKKIVISKLRMAKAESSSQKEVVKDASPSTPSDTRNFETELVSQRVITQRDLDKVKKYRRSTSCPYGVAETIVMLGYASQQEVDVVRAKYS</sequence>
<feature type="region of interest" description="Disordered" evidence="2">
    <location>
        <begin position="74"/>
        <end position="93"/>
    </location>
</feature>
<dbReference type="EMBL" id="FQZR01000004">
    <property type="protein sequence ID" value="SHJ21072.1"/>
    <property type="molecule type" value="Genomic_DNA"/>
</dbReference>
<keyword evidence="6" id="KW-1185">Reference proteome</keyword>
<keyword evidence="1" id="KW-0175">Coiled coil</keyword>
<organism evidence="4 5">
    <name type="scientific">Halodesulfovibrio aestuarii</name>
    <dbReference type="NCBI Taxonomy" id="126333"/>
    <lineage>
        <taxon>Bacteria</taxon>
        <taxon>Pseudomonadati</taxon>
        <taxon>Thermodesulfobacteriota</taxon>
        <taxon>Desulfovibrionia</taxon>
        <taxon>Desulfovibrionales</taxon>
        <taxon>Desulfovibrionaceae</taxon>
        <taxon>Halodesulfovibrio</taxon>
    </lineage>
</organism>
<accession>A0A8G2C9V0</accession>
<evidence type="ECO:0000256" key="1">
    <source>
        <dbReference type="SAM" id="Coils"/>
    </source>
</evidence>
<evidence type="ECO:0000313" key="3">
    <source>
        <dbReference type="EMBL" id="MEZ6853689.1"/>
    </source>
</evidence>
<reference evidence="4 5" key="1">
    <citation type="submission" date="2016-11" db="EMBL/GenBank/DDBJ databases">
        <authorList>
            <person name="Varghese N."/>
            <person name="Submissions S."/>
        </authorList>
    </citation>
    <scope>NUCLEOTIDE SEQUENCE [LARGE SCALE GENOMIC DNA]</scope>
    <source>
        <strain evidence="4 5">DSM 17919</strain>
    </source>
</reference>
<evidence type="ECO:0000313" key="4">
    <source>
        <dbReference type="EMBL" id="SHJ21072.1"/>
    </source>
</evidence>
<evidence type="ECO:0000256" key="2">
    <source>
        <dbReference type="SAM" id="MobiDB-lite"/>
    </source>
</evidence>
<dbReference type="AlphaFoldDB" id="A0A8G2C9V0"/>
<feature type="coiled-coil region" evidence="1">
    <location>
        <begin position="32"/>
        <end position="59"/>
    </location>
</feature>